<organism evidence="7 8">
    <name type="scientific">Gracilimonas mengyeensis</name>
    <dbReference type="NCBI Taxonomy" id="1302730"/>
    <lineage>
        <taxon>Bacteria</taxon>
        <taxon>Pseudomonadati</taxon>
        <taxon>Balneolota</taxon>
        <taxon>Balneolia</taxon>
        <taxon>Balneolales</taxon>
        <taxon>Balneolaceae</taxon>
        <taxon>Gracilimonas</taxon>
    </lineage>
</organism>
<dbReference type="PANTHER" id="PTHR30469">
    <property type="entry name" value="MULTIDRUG RESISTANCE PROTEIN MDTA"/>
    <property type="match status" value="1"/>
</dbReference>
<accession>A0A521ACM6</accession>
<feature type="coiled-coil region" evidence="2">
    <location>
        <begin position="102"/>
        <end position="167"/>
    </location>
</feature>
<feature type="domain" description="Multidrug resistance protein MdtA-like alpha-helical hairpin" evidence="3">
    <location>
        <begin position="103"/>
        <end position="167"/>
    </location>
</feature>
<dbReference type="FunFam" id="2.40.30.170:FF:000010">
    <property type="entry name" value="Efflux RND transporter periplasmic adaptor subunit"/>
    <property type="match status" value="1"/>
</dbReference>
<keyword evidence="2" id="KW-0175">Coiled coil</keyword>
<evidence type="ECO:0000256" key="2">
    <source>
        <dbReference type="SAM" id="Coils"/>
    </source>
</evidence>
<dbReference type="Gene3D" id="2.40.50.100">
    <property type="match status" value="1"/>
</dbReference>
<evidence type="ECO:0000259" key="6">
    <source>
        <dbReference type="Pfam" id="PF25989"/>
    </source>
</evidence>
<reference evidence="7 8" key="1">
    <citation type="submission" date="2017-05" db="EMBL/GenBank/DDBJ databases">
        <authorList>
            <person name="Varghese N."/>
            <person name="Submissions S."/>
        </authorList>
    </citation>
    <scope>NUCLEOTIDE SEQUENCE [LARGE SCALE GENOMIC DNA]</scope>
    <source>
        <strain evidence="7 8">DSM 21985</strain>
    </source>
</reference>
<dbReference type="InterPro" id="IPR058792">
    <property type="entry name" value="Beta-barrel_RND_2"/>
</dbReference>
<dbReference type="OrthoDB" id="9806939at2"/>
<evidence type="ECO:0000313" key="8">
    <source>
        <dbReference type="Proteomes" id="UP000317557"/>
    </source>
</evidence>
<feature type="domain" description="CusB-like beta-barrel" evidence="5">
    <location>
        <begin position="202"/>
        <end position="272"/>
    </location>
</feature>
<dbReference type="Gene3D" id="1.10.287.470">
    <property type="entry name" value="Helix hairpin bin"/>
    <property type="match status" value="1"/>
</dbReference>
<sequence length="359" mass="39407">MKRILITIGVLVVLGLLAIPKVKSLTQASDAGQSSNASNEPLLVDVHLVEAQVFENKIFTTGTLLANESVDLRSETSGKITELQLEEGQQVKAGELLLKINDSELQAQLKQAEYRLSLAEQRETRQKQLLDRGGISQDQYDATLNELNVLQSEVDLIKAQIDKTQINAPFDGVVGLRYVSNGSYISPTTEIANLQSINPIKIEFSIPERYAGVVEEGDRVIFSVQGQDQDFEASIYAIEPRIDPQTRTLRMRARAANNDGLLLPGAFANMELILEEIEDALLIPSISVIPELDGQKVFVLRDGVVQEQQVSTGIRTESSVQITSGLAPGDSVLTTGLLQVRSGQPVRVDEVDRFEELDL</sequence>
<protein>
    <submittedName>
        <fullName evidence="7">Membrane fusion protein, multidrug efflux system</fullName>
    </submittedName>
</protein>
<dbReference type="InterPro" id="IPR006143">
    <property type="entry name" value="RND_pump_MFP"/>
</dbReference>
<keyword evidence="8" id="KW-1185">Reference proteome</keyword>
<evidence type="ECO:0000259" key="5">
    <source>
        <dbReference type="Pfam" id="PF25954"/>
    </source>
</evidence>
<dbReference type="Gene3D" id="2.40.30.170">
    <property type="match status" value="1"/>
</dbReference>
<evidence type="ECO:0000259" key="4">
    <source>
        <dbReference type="Pfam" id="PF25917"/>
    </source>
</evidence>
<dbReference type="InterPro" id="IPR058625">
    <property type="entry name" value="MdtA-like_BSH"/>
</dbReference>
<feature type="domain" description="Multidrug resistance protein MdtA-like barrel-sandwich hybrid" evidence="4">
    <location>
        <begin position="69"/>
        <end position="189"/>
    </location>
</feature>
<evidence type="ECO:0000259" key="3">
    <source>
        <dbReference type="Pfam" id="PF25876"/>
    </source>
</evidence>
<dbReference type="InterPro" id="IPR058637">
    <property type="entry name" value="YknX-like_C"/>
</dbReference>
<dbReference type="InterPro" id="IPR058624">
    <property type="entry name" value="MdtA-like_HH"/>
</dbReference>
<dbReference type="GO" id="GO:1990281">
    <property type="term" value="C:efflux pump complex"/>
    <property type="evidence" value="ECO:0007669"/>
    <property type="project" value="TreeGrafter"/>
</dbReference>
<dbReference type="Proteomes" id="UP000317557">
    <property type="component" value="Unassembled WGS sequence"/>
</dbReference>
<feature type="domain" description="YknX-like C-terminal permuted SH3-like" evidence="6">
    <location>
        <begin position="281"/>
        <end position="348"/>
    </location>
</feature>
<dbReference type="Pfam" id="PF25917">
    <property type="entry name" value="BSH_RND"/>
    <property type="match status" value="1"/>
</dbReference>
<dbReference type="AlphaFoldDB" id="A0A521ACM6"/>
<dbReference type="PANTHER" id="PTHR30469:SF36">
    <property type="entry name" value="BLL3903 PROTEIN"/>
    <property type="match status" value="1"/>
</dbReference>
<dbReference type="EMBL" id="FXTP01000001">
    <property type="protein sequence ID" value="SMO32552.1"/>
    <property type="molecule type" value="Genomic_DNA"/>
</dbReference>
<dbReference type="NCBIfam" id="TIGR01730">
    <property type="entry name" value="RND_mfp"/>
    <property type="match status" value="1"/>
</dbReference>
<dbReference type="SUPFAM" id="SSF111369">
    <property type="entry name" value="HlyD-like secretion proteins"/>
    <property type="match status" value="1"/>
</dbReference>
<name>A0A521ACM6_9BACT</name>
<dbReference type="GO" id="GO:0015562">
    <property type="term" value="F:efflux transmembrane transporter activity"/>
    <property type="evidence" value="ECO:0007669"/>
    <property type="project" value="TreeGrafter"/>
</dbReference>
<dbReference type="RefSeq" id="WP_142452589.1">
    <property type="nucleotide sequence ID" value="NZ_FXTP01000001.1"/>
</dbReference>
<dbReference type="Gene3D" id="2.40.420.20">
    <property type="match status" value="1"/>
</dbReference>
<proteinExistence type="inferred from homology"/>
<evidence type="ECO:0000313" key="7">
    <source>
        <dbReference type="EMBL" id="SMO32552.1"/>
    </source>
</evidence>
<comment type="similarity">
    <text evidence="1">Belongs to the membrane fusion protein (MFP) (TC 8.A.1) family.</text>
</comment>
<dbReference type="Pfam" id="PF25989">
    <property type="entry name" value="YknX_C"/>
    <property type="match status" value="1"/>
</dbReference>
<dbReference type="Pfam" id="PF25954">
    <property type="entry name" value="Beta-barrel_RND_2"/>
    <property type="match status" value="1"/>
</dbReference>
<gene>
    <name evidence="7" type="ORF">SAMN06265219_10153</name>
</gene>
<evidence type="ECO:0000256" key="1">
    <source>
        <dbReference type="ARBA" id="ARBA00009477"/>
    </source>
</evidence>
<dbReference type="Pfam" id="PF25876">
    <property type="entry name" value="HH_MFP_RND"/>
    <property type="match status" value="1"/>
</dbReference>